<gene>
    <name evidence="2" type="ORF">HF526_04440</name>
</gene>
<comment type="caution">
    <text evidence="2">The sequence shown here is derived from an EMBL/GenBank/DDBJ whole genome shotgun (WGS) entry which is preliminary data.</text>
</comment>
<feature type="compositionally biased region" description="Basic and acidic residues" evidence="1">
    <location>
        <begin position="35"/>
        <end position="50"/>
    </location>
</feature>
<protein>
    <recommendedName>
        <fullName evidence="4">Secreted protein</fullName>
    </recommendedName>
</protein>
<evidence type="ECO:0000313" key="2">
    <source>
        <dbReference type="EMBL" id="NMH96567.1"/>
    </source>
</evidence>
<evidence type="ECO:0008006" key="4">
    <source>
        <dbReference type="Google" id="ProtNLM"/>
    </source>
</evidence>
<dbReference type="RefSeq" id="WP_169379951.1">
    <property type="nucleotide sequence ID" value="NZ_JAAXLA010000005.1"/>
</dbReference>
<dbReference type="EMBL" id="JAAXLA010000005">
    <property type="protein sequence ID" value="NMH96567.1"/>
    <property type="molecule type" value="Genomic_DNA"/>
</dbReference>
<organism evidence="2 3">
    <name type="scientific">Pseudonocardia acidicola</name>
    <dbReference type="NCBI Taxonomy" id="2724939"/>
    <lineage>
        <taxon>Bacteria</taxon>
        <taxon>Bacillati</taxon>
        <taxon>Actinomycetota</taxon>
        <taxon>Actinomycetes</taxon>
        <taxon>Pseudonocardiales</taxon>
        <taxon>Pseudonocardiaceae</taxon>
        <taxon>Pseudonocardia</taxon>
    </lineage>
</organism>
<proteinExistence type="predicted"/>
<keyword evidence="3" id="KW-1185">Reference proteome</keyword>
<evidence type="ECO:0000313" key="3">
    <source>
        <dbReference type="Proteomes" id="UP000820669"/>
    </source>
</evidence>
<feature type="region of interest" description="Disordered" evidence="1">
    <location>
        <begin position="32"/>
        <end position="69"/>
    </location>
</feature>
<evidence type="ECO:0000256" key="1">
    <source>
        <dbReference type="SAM" id="MobiDB-lite"/>
    </source>
</evidence>
<accession>A0ABX1S7J2</accession>
<name>A0ABX1S7J2_9PSEU</name>
<dbReference type="Proteomes" id="UP000820669">
    <property type="component" value="Unassembled WGS sequence"/>
</dbReference>
<sequence>MDAPLVVAHGLLRLHVCLRLLRGLLLTRAGSDRYLGPDHAPDPLRGRDPRGAVGRGQVDVAGDEHDEQAPIGERLVPAVRHGRPQVAVVEASVRRDDLHPVASGVEQRGPPVEHGELGQLRRIDASSAKPWLSMAAKTTSISSAPA</sequence>
<reference evidence="2 3" key="1">
    <citation type="submission" date="2020-04" db="EMBL/GenBank/DDBJ databases">
        <authorList>
            <person name="Klaysubun C."/>
            <person name="Duangmal K."/>
            <person name="Lipun K."/>
        </authorList>
    </citation>
    <scope>NUCLEOTIDE SEQUENCE [LARGE SCALE GENOMIC DNA]</scope>
    <source>
        <strain evidence="2 3">K10HN5</strain>
    </source>
</reference>